<name>A0A447XQP6_ECOLX</name>
<dbReference type="EMBL" id="LR134246">
    <property type="protein sequence ID" value="VED32782.1"/>
    <property type="molecule type" value="Genomic_DNA"/>
</dbReference>
<keyword evidence="1" id="KW-0460">Magnesium</keyword>
<proteinExistence type="predicted"/>
<keyword evidence="2" id="KW-0378">Hydrolase</keyword>
<dbReference type="SUPFAM" id="SSF56784">
    <property type="entry name" value="HAD-like"/>
    <property type="match status" value="1"/>
</dbReference>
<dbReference type="InterPro" id="IPR036412">
    <property type="entry name" value="HAD-like_sf"/>
</dbReference>
<reference evidence="2 3" key="1">
    <citation type="submission" date="2018-12" db="EMBL/GenBank/DDBJ databases">
        <authorList>
            <consortium name="Pathogen Informatics"/>
        </authorList>
    </citation>
    <scope>NUCLEOTIDE SEQUENCE [LARGE SCALE GENOMIC DNA]</scope>
    <source>
        <strain evidence="2 3">NCTC9702</strain>
    </source>
</reference>
<dbReference type="GO" id="GO:0016787">
    <property type="term" value="F:hydrolase activity"/>
    <property type="evidence" value="ECO:0007669"/>
    <property type="project" value="UniProtKB-KW"/>
</dbReference>
<accession>A0A447XQP6</accession>
<evidence type="ECO:0000313" key="3">
    <source>
        <dbReference type="Proteomes" id="UP000277930"/>
    </source>
</evidence>
<dbReference type="Proteomes" id="UP000277930">
    <property type="component" value="Chromosome 1"/>
</dbReference>
<evidence type="ECO:0000313" key="2">
    <source>
        <dbReference type="EMBL" id="VED32782.1"/>
    </source>
</evidence>
<sequence length="70" mass="7893">MHINIAWQDVDTVLLDMDGTLLDLAFDNYFWQKLVPETWGAKKRGYATGSDGIYAPAISRRTAYAKLVLS</sequence>
<dbReference type="AlphaFoldDB" id="A0A447XQP6"/>
<organism evidence="2 3">
    <name type="scientific">Escherichia coli</name>
    <dbReference type="NCBI Taxonomy" id="562"/>
    <lineage>
        <taxon>Bacteria</taxon>
        <taxon>Pseudomonadati</taxon>
        <taxon>Pseudomonadota</taxon>
        <taxon>Gammaproteobacteria</taxon>
        <taxon>Enterobacterales</taxon>
        <taxon>Enterobacteriaceae</taxon>
        <taxon>Escherichia</taxon>
    </lineage>
</organism>
<protein>
    <submittedName>
        <fullName evidence="2">Putative hydrolase</fullName>
    </submittedName>
</protein>
<evidence type="ECO:0000256" key="1">
    <source>
        <dbReference type="ARBA" id="ARBA00022842"/>
    </source>
</evidence>
<gene>
    <name evidence="2" type="ORF">NCTC9702_00446</name>
</gene>